<evidence type="ECO:0000313" key="3">
    <source>
        <dbReference type="Proteomes" id="UP000479000"/>
    </source>
</evidence>
<feature type="non-terminal residue" evidence="2">
    <location>
        <position position="352"/>
    </location>
</feature>
<name>A0A6H5GZ46_9HEMI</name>
<dbReference type="EMBL" id="CADCXU010022552">
    <property type="protein sequence ID" value="CAB0009985.1"/>
    <property type="molecule type" value="Genomic_DNA"/>
</dbReference>
<accession>A0A6H5GZ46</accession>
<organism evidence="2 3">
    <name type="scientific">Nesidiocoris tenuis</name>
    <dbReference type="NCBI Taxonomy" id="355587"/>
    <lineage>
        <taxon>Eukaryota</taxon>
        <taxon>Metazoa</taxon>
        <taxon>Ecdysozoa</taxon>
        <taxon>Arthropoda</taxon>
        <taxon>Hexapoda</taxon>
        <taxon>Insecta</taxon>
        <taxon>Pterygota</taxon>
        <taxon>Neoptera</taxon>
        <taxon>Paraneoptera</taxon>
        <taxon>Hemiptera</taxon>
        <taxon>Heteroptera</taxon>
        <taxon>Panheteroptera</taxon>
        <taxon>Cimicomorpha</taxon>
        <taxon>Miridae</taxon>
        <taxon>Dicyphina</taxon>
        <taxon>Nesidiocoris</taxon>
    </lineage>
</organism>
<dbReference type="AlphaFoldDB" id="A0A6H5GZ46"/>
<evidence type="ECO:0000256" key="1">
    <source>
        <dbReference type="SAM" id="MobiDB-lite"/>
    </source>
</evidence>
<keyword evidence="3" id="KW-1185">Reference proteome</keyword>
<gene>
    <name evidence="2" type="ORF">NTEN_LOCUS15051</name>
</gene>
<sequence length="352" mass="40353">MITIAMMKGDVVQQPGTPEAKSSPKRAFKTRAASVTESVRGESEDIKRRLQRVTQLRLWVSTAHRVTQSHRIVSIRETGSSSKWLVQWAAEWFGLVGRSGIGHRRVLLGPWRETASCATKAALPRVHIRPPERRRNLKNFRFRREDLPRLKRCLELYLGLIHTPSSALCEGVKWRTRLGHLPRELQGEGDVSGVYSGFGTRLCVHPDQIEFVCRFRLKEQRIIPNTRPYLRRSAPYRLESSSVSSLLPNSLHRWSSCWVSLEYHHKIVIMTIITGVESATKYRPIPGRRAGPMRRKRMDNVNGSIVIVLKLTIGMDLQKNLQNHFLNNNLCYTDAESAFLYLIQSPLHGKLH</sequence>
<evidence type="ECO:0000313" key="2">
    <source>
        <dbReference type="EMBL" id="CAB0009985.1"/>
    </source>
</evidence>
<proteinExistence type="predicted"/>
<reference evidence="2 3" key="1">
    <citation type="submission" date="2020-02" db="EMBL/GenBank/DDBJ databases">
        <authorList>
            <person name="Ferguson B K."/>
        </authorList>
    </citation>
    <scope>NUCLEOTIDE SEQUENCE [LARGE SCALE GENOMIC DNA]</scope>
</reference>
<protein>
    <submittedName>
        <fullName evidence="2">Uncharacterized protein</fullName>
    </submittedName>
</protein>
<dbReference type="Proteomes" id="UP000479000">
    <property type="component" value="Unassembled WGS sequence"/>
</dbReference>
<feature type="region of interest" description="Disordered" evidence="1">
    <location>
        <begin position="1"/>
        <end position="32"/>
    </location>
</feature>